<evidence type="ECO:0000313" key="2">
    <source>
        <dbReference type="RefSeq" id="XP_027200899.1"/>
    </source>
</evidence>
<organism evidence="1 2">
    <name type="scientific">Dermatophagoides pteronyssinus</name>
    <name type="common">European house dust mite</name>
    <dbReference type="NCBI Taxonomy" id="6956"/>
    <lineage>
        <taxon>Eukaryota</taxon>
        <taxon>Metazoa</taxon>
        <taxon>Ecdysozoa</taxon>
        <taxon>Arthropoda</taxon>
        <taxon>Chelicerata</taxon>
        <taxon>Arachnida</taxon>
        <taxon>Acari</taxon>
        <taxon>Acariformes</taxon>
        <taxon>Sarcoptiformes</taxon>
        <taxon>Astigmata</taxon>
        <taxon>Psoroptidia</taxon>
        <taxon>Analgoidea</taxon>
        <taxon>Pyroglyphidae</taxon>
        <taxon>Dermatophagoidinae</taxon>
        <taxon>Dermatophagoides</taxon>
    </lineage>
</organism>
<sequence>MPGGNVRAVPWEPIQPCLAGTRSNTQHTHNRQQNNNTLIAIVRKINACIRSMLTQCDHNVFVAESLDIQFSEQFNRNDIILHSLNIVQAKQHPNIGKSSQFVSVLSGESVNKH</sequence>
<name>A0A6P6Y8M3_DERPT</name>
<reference evidence="2" key="1">
    <citation type="submission" date="2025-08" db="UniProtKB">
        <authorList>
            <consortium name="RefSeq"/>
        </authorList>
    </citation>
    <scope>IDENTIFICATION</scope>
    <source>
        <strain evidence="2">Airmid</strain>
    </source>
</reference>
<keyword evidence="1" id="KW-1185">Reference proteome</keyword>
<dbReference type="AlphaFoldDB" id="A0A6P6Y8M3"/>
<dbReference type="Proteomes" id="UP000515146">
    <property type="component" value="Unplaced"/>
</dbReference>
<dbReference type="RefSeq" id="XP_027200899.1">
    <property type="nucleotide sequence ID" value="XM_027345098.1"/>
</dbReference>
<accession>A0A6P6Y8M3</accession>
<proteinExistence type="predicted"/>
<gene>
    <name evidence="2" type="primary">LOC113794922</name>
</gene>
<protein>
    <submittedName>
        <fullName evidence="2">Uncharacterized protein LOC113794922 isoform X2</fullName>
    </submittedName>
</protein>
<evidence type="ECO:0000313" key="1">
    <source>
        <dbReference type="Proteomes" id="UP000515146"/>
    </source>
</evidence>